<reference evidence="2 3" key="1">
    <citation type="journal article" date="2023" name="Commun. Biol.">
        <title>Genome analysis of Parmales, the sister group of diatoms, reveals the evolutionary specialization of diatoms from phago-mixotrophs to photoautotrophs.</title>
        <authorList>
            <person name="Ban H."/>
            <person name="Sato S."/>
            <person name="Yoshikawa S."/>
            <person name="Yamada K."/>
            <person name="Nakamura Y."/>
            <person name="Ichinomiya M."/>
            <person name="Sato N."/>
            <person name="Blanc-Mathieu R."/>
            <person name="Endo H."/>
            <person name="Kuwata A."/>
            <person name="Ogata H."/>
        </authorList>
    </citation>
    <scope>NUCLEOTIDE SEQUENCE [LARGE SCALE GENOMIC DNA]</scope>
</reference>
<dbReference type="Pfam" id="PF01738">
    <property type="entry name" value="DLH"/>
    <property type="match status" value="1"/>
</dbReference>
<feature type="domain" description="Dienelactone hydrolase" evidence="1">
    <location>
        <begin position="39"/>
        <end position="231"/>
    </location>
</feature>
<evidence type="ECO:0000313" key="2">
    <source>
        <dbReference type="EMBL" id="GMI33373.1"/>
    </source>
</evidence>
<dbReference type="InterPro" id="IPR029058">
    <property type="entry name" value="AB_hydrolase_fold"/>
</dbReference>
<keyword evidence="3" id="KW-1185">Reference proteome</keyword>
<dbReference type="Gene3D" id="3.40.50.1820">
    <property type="entry name" value="alpha/beta hydrolase"/>
    <property type="match status" value="1"/>
</dbReference>
<dbReference type="Proteomes" id="UP001165060">
    <property type="component" value="Unassembled WGS sequence"/>
</dbReference>
<evidence type="ECO:0000259" key="1">
    <source>
        <dbReference type="Pfam" id="PF01738"/>
    </source>
</evidence>
<dbReference type="PANTHER" id="PTHR17630:SF44">
    <property type="entry name" value="PROTEIN AIM2"/>
    <property type="match status" value="1"/>
</dbReference>
<protein>
    <recommendedName>
        <fullName evidence="1">Dienelactone hydrolase domain-containing protein</fullName>
    </recommendedName>
</protein>
<dbReference type="EMBL" id="BRYB01001772">
    <property type="protein sequence ID" value="GMI33373.1"/>
    <property type="molecule type" value="Genomic_DNA"/>
</dbReference>
<sequence length="250" mass="26521">MSSCCPPASWPYATAPTDYTPLGTESSLDDALPIYTSLPASNPAPKAAVIVLPEVFGWAGRLKGICDSLAKEGYLAIMPDCHRGDTANGKADVVSWVSTFPWEGRVKEDFSALFSHLSSLGVTRVCSIGFCWGSWANSKAASEGLALACCVGAHPSVKLEEFAFKADQAALLRKVGCPMLLLLASNDDPKLKKDGELGSIVVGAGGEVVEFADMTHGWMSRGDIGDEAVKRDVLKGFDLALPFLKKHCPV</sequence>
<name>A0ABQ6MTZ2_9STRA</name>
<comment type="caution">
    <text evidence="2">The sequence shown here is derived from an EMBL/GenBank/DDBJ whole genome shotgun (WGS) entry which is preliminary data.</text>
</comment>
<organism evidence="2 3">
    <name type="scientific">Tetraparma gracilis</name>
    <dbReference type="NCBI Taxonomy" id="2962635"/>
    <lineage>
        <taxon>Eukaryota</taxon>
        <taxon>Sar</taxon>
        <taxon>Stramenopiles</taxon>
        <taxon>Ochrophyta</taxon>
        <taxon>Bolidophyceae</taxon>
        <taxon>Parmales</taxon>
        <taxon>Triparmaceae</taxon>
        <taxon>Tetraparma</taxon>
    </lineage>
</organism>
<gene>
    <name evidence="2" type="ORF">TeGR_g8455</name>
</gene>
<dbReference type="InterPro" id="IPR002925">
    <property type="entry name" value="Dienelactn_hydro"/>
</dbReference>
<accession>A0ABQ6MTZ2</accession>
<dbReference type="SUPFAM" id="SSF53474">
    <property type="entry name" value="alpha/beta-Hydrolases"/>
    <property type="match status" value="1"/>
</dbReference>
<evidence type="ECO:0000313" key="3">
    <source>
        <dbReference type="Proteomes" id="UP001165060"/>
    </source>
</evidence>
<dbReference type="PANTHER" id="PTHR17630">
    <property type="entry name" value="DIENELACTONE HYDROLASE"/>
    <property type="match status" value="1"/>
</dbReference>
<proteinExistence type="predicted"/>